<proteinExistence type="predicted"/>
<dbReference type="PANTHER" id="PTHR44227:SF3">
    <property type="entry name" value="PROTEIN O-MANNOSYL-TRANSFERASE TMTC4"/>
    <property type="match status" value="1"/>
</dbReference>
<keyword evidence="1" id="KW-0677">Repeat</keyword>
<dbReference type="EMBL" id="CAUYUJ010017284">
    <property type="protein sequence ID" value="CAK0873484.1"/>
    <property type="molecule type" value="Genomic_DNA"/>
</dbReference>
<keyword evidence="4" id="KW-1133">Transmembrane helix</keyword>
<gene>
    <name evidence="6" type="ORF">PCOR1329_LOCUS58691</name>
</gene>
<organism evidence="6 7">
    <name type="scientific">Prorocentrum cordatum</name>
    <dbReference type="NCBI Taxonomy" id="2364126"/>
    <lineage>
        <taxon>Eukaryota</taxon>
        <taxon>Sar</taxon>
        <taxon>Alveolata</taxon>
        <taxon>Dinophyceae</taxon>
        <taxon>Prorocentrales</taxon>
        <taxon>Prorocentraceae</taxon>
        <taxon>Prorocentrum</taxon>
    </lineage>
</organism>
<evidence type="ECO:0000256" key="1">
    <source>
        <dbReference type="ARBA" id="ARBA00022737"/>
    </source>
</evidence>
<evidence type="ECO:0000259" key="5">
    <source>
        <dbReference type="Pfam" id="PF08409"/>
    </source>
</evidence>
<keyword evidence="4" id="KW-0812">Transmembrane</keyword>
<evidence type="ECO:0000256" key="2">
    <source>
        <dbReference type="ARBA" id="ARBA00022803"/>
    </source>
</evidence>
<dbReference type="InterPro" id="IPR013618">
    <property type="entry name" value="TMTC_DUF1736"/>
</dbReference>
<dbReference type="PANTHER" id="PTHR44227">
    <property type="match status" value="1"/>
</dbReference>
<keyword evidence="3 4" id="KW-0472">Membrane</keyword>
<keyword evidence="2" id="KW-0802">TPR repeat</keyword>
<feature type="transmembrane region" description="Helical" evidence="4">
    <location>
        <begin position="227"/>
        <end position="247"/>
    </location>
</feature>
<feature type="domain" description="DUF1736" evidence="5">
    <location>
        <begin position="169"/>
        <end position="237"/>
    </location>
</feature>
<protein>
    <recommendedName>
        <fullName evidence="5">DUF1736 domain-containing protein</fullName>
    </recommendedName>
</protein>
<evidence type="ECO:0000313" key="6">
    <source>
        <dbReference type="EMBL" id="CAK0873484.1"/>
    </source>
</evidence>
<feature type="transmembrane region" description="Helical" evidence="4">
    <location>
        <begin position="254"/>
        <end position="273"/>
    </location>
</feature>
<comment type="caution">
    <text evidence="6">The sequence shown here is derived from an EMBL/GenBank/DDBJ whole genome shotgun (WGS) entry which is preliminary data.</text>
</comment>
<reference evidence="6" key="1">
    <citation type="submission" date="2023-10" db="EMBL/GenBank/DDBJ databases">
        <authorList>
            <person name="Chen Y."/>
            <person name="Shah S."/>
            <person name="Dougan E. K."/>
            <person name="Thang M."/>
            <person name="Chan C."/>
        </authorList>
    </citation>
    <scope>NUCLEOTIDE SEQUENCE [LARGE SCALE GENOMIC DNA]</scope>
</reference>
<accession>A0ABN9VJP0</accession>
<dbReference type="InterPro" id="IPR052346">
    <property type="entry name" value="O-mannosyl-transferase_TMTC"/>
</dbReference>
<keyword evidence="7" id="KW-1185">Reference proteome</keyword>
<evidence type="ECO:0000256" key="3">
    <source>
        <dbReference type="ARBA" id="ARBA00023136"/>
    </source>
</evidence>
<name>A0ABN9VJP0_9DINO</name>
<sequence>MPGRSAVLSAARCQSYFGSCDAAACRPQALERAGGPRHPAPPDLFLHLGEQVDQPAGGVKQETRPGGSDALIWQALCKVRHVFLGVSRIPHGSMTVPQETGFTIFGLFLLVELLDFVDEGRAPRPEGQQGGRAAARVRRRTRTRVVALAVLTLLVFAARYRHTGGTSINMSPQDNPISFEASQFVRTLSYAYLHGVYAKLLVWPQFLCYDYSMDAIPSVRTLEDPRLLLPLAAYVGFISVLAATLHLPARYRRAGLMSLALLVATFFPASNILS</sequence>
<evidence type="ECO:0000313" key="7">
    <source>
        <dbReference type="Proteomes" id="UP001189429"/>
    </source>
</evidence>
<feature type="transmembrane region" description="Helical" evidence="4">
    <location>
        <begin position="145"/>
        <end position="162"/>
    </location>
</feature>
<dbReference type="Proteomes" id="UP001189429">
    <property type="component" value="Unassembled WGS sequence"/>
</dbReference>
<dbReference type="Pfam" id="PF08409">
    <property type="entry name" value="TMTC_DUF1736"/>
    <property type="match status" value="1"/>
</dbReference>
<evidence type="ECO:0000256" key="4">
    <source>
        <dbReference type="SAM" id="Phobius"/>
    </source>
</evidence>